<comment type="subcellular location">
    <subcellularLocation>
        <location evidence="1">Cell inner membrane</location>
    </subcellularLocation>
</comment>
<evidence type="ECO:0000256" key="2">
    <source>
        <dbReference type="ARBA" id="ARBA00022475"/>
    </source>
</evidence>
<proteinExistence type="predicted"/>
<evidence type="ECO:0000256" key="4">
    <source>
        <dbReference type="ARBA" id="ARBA00022679"/>
    </source>
</evidence>
<dbReference type="CDD" id="cd07984">
    <property type="entry name" value="LPLAT_LABLAT-like"/>
    <property type="match status" value="1"/>
</dbReference>
<accession>A0A1T4P2C9</accession>
<reference evidence="9" key="1">
    <citation type="submission" date="2017-02" db="EMBL/GenBank/DDBJ databases">
        <authorList>
            <person name="Varghese N."/>
            <person name="Submissions S."/>
        </authorList>
    </citation>
    <scope>NUCLEOTIDE SEQUENCE [LARGE SCALE GENOMIC DNA]</scope>
    <source>
        <strain evidence="9">ATCC 51356</strain>
    </source>
</reference>
<evidence type="ECO:0000313" key="9">
    <source>
        <dbReference type="Proteomes" id="UP000190121"/>
    </source>
</evidence>
<keyword evidence="3" id="KW-0997">Cell inner membrane</keyword>
<evidence type="ECO:0000256" key="3">
    <source>
        <dbReference type="ARBA" id="ARBA00022519"/>
    </source>
</evidence>
<dbReference type="PANTHER" id="PTHR30606:SF10">
    <property type="entry name" value="PHOSPHATIDYLINOSITOL MANNOSIDE ACYLTRANSFERASE"/>
    <property type="match status" value="1"/>
</dbReference>
<keyword evidence="9" id="KW-1185">Reference proteome</keyword>
<evidence type="ECO:0000256" key="5">
    <source>
        <dbReference type="ARBA" id="ARBA00023136"/>
    </source>
</evidence>
<organism evidence="8 9">
    <name type="scientific">Porphyromonas circumdentaria</name>
    <dbReference type="NCBI Taxonomy" id="29524"/>
    <lineage>
        <taxon>Bacteria</taxon>
        <taxon>Pseudomonadati</taxon>
        <taxon>Bacteroidota</taxon>
        <taxon>Bacteroidia</taxon>
        <taxon>Bacteroidales</taxon>
        <taxon>Porphyromonadaceae</taxon>
        <taxon>Porphyromonas</taxon>
    </lineage>
</organism>
<evidence type="ECO:0000313" key="8">
    <source>
        <dbReference type="EMBL" id="SJZ85078.1"/>
    </source>
</evidence>
<evidence type="ECO:0000256" key="1">
    <source>
        <dbReference type="ARBA" id="ARBA00004533"/>
    </source>
</evidence>
<dbReference type="InterPro" id="IPR004960">
    <property type="entry name" value="LipA_acyltrans"/>
</dbReference>
<sequence>MERVCKSALSLYHCQYFRCSHTLINAPYLRLSRLSKILYIISFCTFALVKSYLYTILSGGCYLLGQLPRWVLKVKARPLAYLLYHGFRYRRALVAENLRNAFPERSDEERKEMEHRYYLHLADTLLWSFKIPYLSRKKIKEHLSFANIELLDELREQGHKTIILTMGHIGNWEVFTGAPCLIQEKGYSNANIYKQLSNPYFDRLMIDLRQKHGASCIEMRQTAKVLLEREQSEQQDVAIVAFLADQCPFPEAARYGTLLFDRATTFIVGWETIARKMNLPVVYMNIESDSRFHWTGHLQLLSAHPSQEKPYALVERYARLLEENIRRQPHAWLWSHNRWRIQPKDVARITLSPSLENHPSKDETD</sequence>
<dbReference type="Proteomes" id="UP000190121">
    <property type="component" value="Unassembled WGS sequence"/>
</dbReference>
<dbReference type="PANTHER" id="PTHR30606">
    <property type="entry name" value="LIPID A BIOSYNTHESIS LAUROYL ACYLTRANSFERASE"/>
    <property type="match status" value="1"/>
</dbReference>
<dbReference type="GO" id="GO:0005886">
    <property type="term" value="C:plasma membrane"/>
    <property type="evidence" value="ECO:0007669"/>
    <property type="project" value="UniProtKB-SubCell"/>
</dbReference>
<keyword evidence="7" id="KW-0812">Transmembrane</keyword>
<gene>
    <name evidence="8" type="ORF">SAMN02745171_01296</name>
</gene>
<name>A0A1T4P2C9_9PORP</name>
<dbReference type="Pfam" id="PF03279">
    <property type="entry name" value="Lip_A_acyltrans"/>
    <property type="match status" value="1"/>
</dbReference>
<dbReference type="GO" id="GO:0009247">
    <property type="term" value="P:glycolipid biosynthetic process"/>
    <property type="evidence" value="ECO:0007669"/>
    <property type="project" value="UniProtKB-ARBA"/>
</dbReference>
<keyword evidence="7" id="KW-1133">Transmembrane helix</keyword>
<protein>
    <submittedName>
        <fullName evidence="8">KDO2-lipid IV(A) lauroyltransferase</fullName>
    </submittedName>
</protein>
<keyword evidence="5 7" id="KW-0472">Membrane</keyword>
<dbReference type="STRING" id="29524.SAMN02745171_01296"/>
<dbReference type="GO" id="GO:0016746">
    <property type="term" value="F:acyltransferase activity"/>
    <property type="evidence" value="ECO:0007669"/>
    <property type="project" value="UniProtKB-KW"/>
</dbReference>
<evidence type="ECO:0000256" key="7">
    <source>
        <dbReference type="SAM" id="Phobius"/>
    </source>
</evidence>
<dbReference type="EMBL" id="FUXE01000013">
    <property type="protein sequence ID" value="SJZ85078.1"/>
    <property type="molecule type" value="Genomic_DNA"/>
</dbReference>
<feature type="transmembrane region" description="Helical" evidence="7">
    <location>
        <begin position="37"/>
        <end position="65"/>
    </location>
</feature>
<keyword evidence="4 8" id="KW-0808">Transferase</keyword>
<dbReference type="AlphaFoldDB" id="A0A1T4P2C9"/>
<keyword evidence="6" id="KW-0012">Acyltransferase</keyword>
<keyword evidence="2" id="KW-1003">Cell membrane</keyword>
<evidence type="ECO:0000256" key="6">
    <source>
        <dbReference type="ARBA" id="ARBA00023315"/>
    </source>
</evidence>